<dbReference type="Proteomes" id="UP001161389">
    <property type="component" value="Unassembled WGS sequence"/>
</dbReference>
<dbReference type="EMBL" id="BSNM01000027">
    <property type="protein sequence ID" value="GLQ33582.1"/>
    <property type="molecule type" value="Genomic_DNA"/>
</dbReference>
<sequence length="93" mass="10180">MSITRINEFQAAEGKATELFTFLKSLKTYISSSPGCESCEVLQSNDNDSLFVVIEVWDSADSHKTSLDNYPQEDMAAAMPLIGAPPKGGFYHS</sequence>
<reference evidence="2" key="1">
    <citation type="journal article" date="2014" name="Int. J. Syst. Evol. Microbiol.">
        <title>Complete genome sequence of Corynebacterium casei LMG S-19264T (=DSM 44701T), isolated from a smear-ripened cheese.</title>
        <authorList>
            <consortium name="US DOE Joint Genome Institute (JGI-PGF)"/>
            <person name="Walter F."/>
            <person name="Albersmeier A."/>
            <person name="Kalinowski J."/>
            <person name="Ruckert C."/>
        </authorList>
    </citation>
    <scope>NUCLEOTIDE SEQUENCE</scope>
    <source>
        <strain evidence="2">NBRC 110071</strain>
    </source>
</reference>
<comment type="caution">
    <text evidence="2">The sequence shown here is derived from an EMBL/GenBank/DDBJ whole genome shotgun (WGS) entry which is preliminary data.</text>
</comment>
<organism evidence="2 3">
    <name type="scientific">Litoribrevibacter albus</name>
    <dbReference type="NCBI Taxonomy" id="1473156"/>
    <lineage>
        <taxon>Bacteria</taxon>
        <taxon>Pseudomonadati</taxon>
        <taxon>Pseudomonadota</taxon>
        <taxon>Gammaproteobacteria</taxon>
        <taxon>Oceanospirillales</taxon>
        <taxon>Oceanospirillaceae</taxon>
        <taxon>Litoribrevibacter</taxon>
    </lineage>
</organism>
<reference evidence="2" key="2">
    <citation type="submission" date="2023-01" db="EMBL/GenBank/DDBJ databases">
        <title>Draft genome sequence of Litoribrevibacter albus strain NBRC 110071.</title>
        <authorList>
            <person name="Sun Q."/>
            <person name="Mori K."/>
        </authorList>
    </citation>
    <scope>NUCLEOTIDE SEQUENCE</scope>
    <source>
        <strain evidence="2">NBRC 110071</strain>
    </source>
</reference>
<dbReference type="InterPro" id="IPR007138">
    <property type="entry name" value="ABM_dom"/>
</dbReference>
<dbReference type="Gene3D" id="3.30.70.100">
    <property type="match status" value="1"/>
</dbReference>
<dbReference type="AlphaFoldDB" id="A0AA37W890"/>
<accession>A0AA37W890</accession>
<evidence type="ECO:0000313" key="3">
    <source>
        <dbReference type="Proteomes" id="UP001161389"/>
    </source>
</evidence>
<dbReference type="InterPro" id="IPR011008">
    <property type="entry name" value="Dimeric_a/b-barrel"/>
</dbReference>
<protein>
    <recommendedName>
        <fullName evidence="1">ABM domain-containing protein</fullName>
    </recommendedName>
</protein>
<dbReference type="RefSeq" id="WP_284384061.1">
    <property type="nucleotide sequence ID" value="NZ_BSNM01000027.1"/>
</dbReference>
<dbReference type="Pfam" id="PF03992">
    <property type="entry name" value="ABM"/>
    <property type="match status" value="1"/>
</dbReference>
<feature type="domain" description="ABM" evidence="1">
    <location>
        <begin position="3"/>
        <end position="69"/>
    </location>
</feature>
<proteinExistence type="predicted"/>
<keyword evidence="3" id="KW-1185">Reference proteome</keyword>
<gene>
    <name evidence="2" type="ORF">GCM10007876_40620</name>
</gene>
<evidence type="ECO:0000259" key="1">
    <source>
        <dbReference type="Pfam" id="PF03992"/>
    </source>
</evidence>
<dbReference type="SUPFAM" id="SSF54909">
    <property type="entry name" value="Dimeric alpha+beta barrel"/>
    <property type="match status" value="1"/>
</dbReference>
<name>A0AA37W890_9GAMM</name>
<evidence type="ECO:0000313" key="2">
    <source>
        <dbReference type="EMBL" id="GLQ33582.1"/>
    </source>
</evidence>